<feature type="transmembrane region" description="Helical" evidence="1">
    <location>
        <begin position="479"/>
        <end position="502"/>
    </location>
</feature>
<gene>
    <name evidence="2" type="ORF">DIZ80_03740</name>
</gene>
<feature type="transmembrane region" description="Helical" evidence="1">
    <location>
        <begin position="455"/>
        <end position="473"/>
    </location>
</feature>
<evidence type="ECO:0000313" key="2">
    <source>
        <dbReference type="EMBL" id="RDH84590.1"/>
    </source>
</evidence>
<sequence length="1031" mass="114085">MSKLQRTGGLANWSIQRPIAVIMLSLTVLVIGLFSFDRLNINLLPDIIYPNVNIRILEPGTPAKVMEDKFTRQLEEQLAITEDAIRVQSDTSEGRSAVNLIFPYGTDIDRALQDASTRLDRAKRFLPQTAEPAVIYKRDPSQLPVMELIVSSSTRSSVELRSWVDYEFSKWFLNIEGVASTEVGGGLVREIQVIIDQEKLAAAGYKIADIKQLLQNENQDISSGVLYMDTHKLSARTEGRFDSIETISNLPLNTSPLNSSEKNLILSDIAQIIDAHQDEELRIRLNQQPGIKLTIQKQPDTNTIDVADRLHQQIEWFKTQNLLPSDIQIETVDDQSVYVKHALNNASYAAISGALLAMLVVYLFLRDIRRTLIVATAIPLAIFITFLIMSLNDISLNIMSLGGLALGIGLLVDNTIVMLENISRHQMLGKTPDIAASNAAAEVTSAITASTTTNLVAVLPFLFIGGLIGLLFSELIITLSAAIIASLVVALTLIPALGAKIQAPVDQKKNTFFDTLKQNYKKVLTFLLPHSLLIFSLFSIVLILSSMQLLDAKNSFFPTMDEGKVSISISTEPGTRLSELDKTLQIIEKLVLQQPEVSTAFVSSGGFVFGRSQFQKSNRGSISVQLKPLSKRNNISSSNWVKKTNKKIKKLQLAGYKVRMRVKGVRGIHTSHGDDDFSLRIQGSEIEVLTEIAETIIEKIRLIPELKNLSHSYEEQSNELVIKVKRQRAADLNISTEDIGTALQLALNGQVATEYIEGDREYDIRLRLQRSEIKQLHDINNIIISLQQGEAIRLFDVADISISPAPSIIKRDNQLRINEISASVNSDVDYQQLIERVFDIVNEMPIPDGYIVYDGGTLDTLKESSSTSYILLALAVFLVFVVMTVQYESLTNPVIIILGVPFTLIGVYLAVEFALDGRLSMPARLGIIMLAGIVVNNAIVLVEQIEICRQQGMEKVNAVLEAAMLRLRPILMTSLTSVFGMLPLALGLSEGSEMLKPLATVVVFGLSFSLLVSLILIPMLYLLVHKKESLT</sequence>
<feature type="transmembrane region" description="Helical" evidence="1">
    <location>
        <begin position="523"/>
        <end position="544"/>
    </location>
</feature>
<dbReference type="EMBL" id="QFXC01000007">
    <property type="protein sequence ID" value="RDH84590.1"/>
    <property type="molecule type" value="Genomic_DNA"/>
</dbReference>
<feature type="transmembrane region" description="Helical" evidence="1">
    <location>
        <begin position="998"/>
        <end position="1024"/>
    </location>
</feature>
<dbReference type="Gene3D" id="3.30.2090.10">
    <property type="entry name" value="Multidrug efflux transporter AcrB TolC docking domain, DN and DC subdomains"/>
    <property type="match status" value="2"/>
</dbReference>
<dbReference type="PRINTS" id="PR00702">
    <property type="entry name" value="ACRIFLAVINRP"/>
</dbReference>
<feature type="transmembrane region" description="Helical" evidence="1">
    <location>
        <begin position="923"/>
        <end position="942"/>
    </location>
</feature>
<dbReference type="Gene3D" id="1.20.1640.10">
    <property type="entry name" value="Multidrug efflux transporter AcrB transmembrane domain"/>
    <property type="match status" value="2"/>
</dbReference>
<dbReference type="AlphaFoldDB" id="A0A370DJ50"/>
<keyword evidence="1" id="KW-0472">Membrane</keyword>
<dbReference type="Proteomes" id="UP000254266">
    <property type="component" value="Unassembled WGS sequence"/>
</dbReference>
<dbReference type="InterPro" id="IPR027463">
    <property type="entry name" value="AcrB_DN_DC_subdom"/>
</dbReference>
<dbReference type="Gene3D" id="3.30.70.1430">
    <property type="entry name" value="Multidrug efflux transporter AcrB pore domain"/>
    <property type="match status" value="2"/>
</dbReference>
<protein>
    <submittedName>
        <fullName evidence="2">AcrB/AcrD/AcrF family protein</fullName>
    </submittedName>
</protein>
<feature type="transmembrane region" description="Helical" evidence="1">
    <location>
        <begin position="398"/>
        <end position="419"/>
    </location>
</feature>
<feature type="transmembrane region" description="Helical" evidence="1">
    <location>
        <begin position="894"/>
        <end position="911"/>
    </location>
</feature>
<accession>A0A370DJ50</accession>
<dbReference type="Gene3D" id="3.30.70.1440">
    <property type="entry name" value="Multidrug efflux transporter AcrB pore domain"/>
    <property type="match status" value="1"/>
</dbReference>
<reference evidence="2 3" key="1">
    <citation type="journal article" date="2018" name="ISME J.">
        <title>Endosymbiont genomes yield clues of tubeworm success.</title>
        <authorList>
            <person name="Li Y."/>
            <person name="Liles M.R."/>
            <person name="Halanych K.M."/>
        </authorList>
    </citation>
    <scope>NUCLEOTIDE SEQUENCE [LARGE SCALE GENOMIC DNA]</scope>
    <source>
        <strain evidence="2">A1464</strain>
    </source>
</reference>
<feature type="transmembrane region" description="Helical" evidence="1">
    <location>
        <begin position="346"/>
        <end position="365"/>
    </location>
</feature>
<proteinExistence type="predicted"/>
<comment type="caution">
    <text evidence="2">The sequence shown here is derived from an EMBL/GenBank/DDBJ whole genome shotgun (WGS) entry which is preliminary data.</text>
</comment>
<keyword evidence="3" id="KW-1185">Reference proteome</keyword>
<dbReference type="PANTHER" id="PTHR32063">
    <property type="match status" value="1"/>
</dbReference>
<dbReference type="Pfam" id="PF00873">
    <property type="entry name" value="ACR_tran"/>
    <property type="match status" value="1"/>
</dbReference>
<evidence type="ECO:0000313" key="3">
    <source>
        <dbReference type="Proteomes" id="UP000254266"/>
    </source>
</evidence>
<feature type="transmembrane region" description="Helical" evidence="1">
    <location>
        <begin position="963"/>
        <end position="986"/>
    </location>
</feature>
<dbReference type="Gene3D" id="3.30.70.1320">
    <property type="entry name" value="Multidrug efflux transporter AcrB pore domain like"/>
    <property type="match status" value="1"/>
</dbReference>
<keyword evidence="1" id="KW-0812">Transmembrane</keyword>
<dbReference type="SUPFAM" id="SSF82714">
    <property type="entry name" value="Multidrug efflux transporter AcrB TolC docking domain, DN and DC subdomains"/>
    <property type="match status" value="2"/>
</dbReference>
<dbReference type="SUPFAM" id="SSF82866">
    <property type="entry name" value="Multidrug efflux transporter AcrB transmembrane domain"/>
    <property type="match status" value="2"/>
</dbReference>
<feature type="transmembrane region" description="Helical" evidence="1">
    <location>
        <begin position="20"/>
        <end position="36"/>
    </location>
</feature>
<evidence type="ECO:0000256" key="1">
    <source>
        <dbReference type="SAM" id="Phobius"/>
    </source>
</evidence>
<dbReference type="GO" id="GO:0005886">
    <property type="term" value="C:plasma membrane"/>
    <property type="evidence" value="ECO:0007669"/>
    <property type="project" value="TreeGrafter"/>
</dbReference>
<dbReference type="GO" id="GO:0042910">
    <property type="term" value="F:xenobiotic transmembrane transporter activity"/>
    <property type="evidence" value="ECO:0007669"/>
    <property type="project" value="TreeGrafter"/>
</dbReference>
<dbReference type="PANTHER" id="PTHR32063:SF0">
    <property type="entry name" value="SWARMING MOTILITY PROTEIN SWRC"/>
    <property type="match status" value="1"/>
</dbReference>
<dbReference type="SUPFAM" id="SSF82693">
    <property type="entry name" value="Multidrug efflux transporter AcrB pore domain, PN1, PN2, PC1 and PC2 subdomains"/>
    <property type="match status" value="3"/>
</dbReference>
<organism evidence="2 3">
    <name type="scientific">endosymbiont of Galathealinum brachiosum</name>
    <dbReference type="NCBI Taxonomy" id="2200906"/>
    <lineage>
        <taxon>Bacteria</taxon>
        <taxon>Pseudomonadati</taxon>
        <taxon>Pseudomonadota</taxon>
        <taxon>Gammaproteobacteria</taxon>
        <taxon>sulfur-oxidizing symbionts</taxon>
    </lineage>
</organism>
<feature type="transmembrane region" description="Helical" evidence="1">
    <location>
        <begin position="372"/>
        <end position="392"/>
    </location>
</feature>
<name>A0A370DJ50_9GAMM</name>
<dbReference type="InterPro" id="IPR001036">
    <property type="entry name" value="Acrflvin-R"/>
</dbReference>
<keyword evidence="1" id="KW-1133">Transmembrane helix</keyword>
<feature type="transmembrane region" description="Helical" evidence="1">
    <location>
        <begin position="869"/>
        <end position="887"/>
    </location>
</feature>